<feature type="compositionally biased region" description="Low complexity" evidence="1">
    <location>
        <begin position="167"/>
        <end position="177"/>
    </location>
</feature>
<comment type="caution">
    <text evidence="3">The sequence shown here is derived from an EMBL/GenBank/DDBJ whole genome shotgun (WGS) entry which is preliminary data.</text>
</comment>
<dbReference type="Pfam" id="PF01585">
    <property type="entry name" value="G-patch"/>
    <property type="match status" value="2"/>
</dbReference>
<organism evidence="3 4">
    <name type="scientific">Apatococcus fuscideae</name>
    <dbReference type="NCBI Taxonomy" id="2026836"/>
    <lineage>
        <taxon>Eukaryota</taxon>
        <taxon>Viridiplantae</taxon>
        <taxon>Chlorophyta</taxon>
        <taxon>core chlorophytes</taxon>
        <taxon>Trebouxiophyceae</taxon>
        <taxon>Chlorellales</taxon>
        <taxon>Chlorellaceae</taxon>
        <taxon>Apatococcus</taxon>
    </lineage>
</organism>
<dbReference type="PANTHER" id="PTHR20923">
    <property type="entry name" value="BAT4 PROTEIN-RELATED"/>
    <property type="match status" value="1"/>
</dbReference>
<evidence type="ECO:0000259" key="2">
    <source>
        <dbReference type="PROSITE" id="PS50174"/>
    </source>
</evidence>
<dbReference type="EMBL" id="JALJOV010000171">
    <property type="protein sequence ID" value="KAK9866324.1"/>
    <property type="molecule type" value="Genomic_DNA"/>
</dbReference>
<proteinExistence type="predicted"/>
<dbReference type="InterPro" id="IPR000467">
    <property type="entry name" value="G_patch_dom"/>
</dbReference>
<keyword evidence="4" id="KW-1185">Reference proteome</keyword>
<feature type="domain" description="G-patch" evidence="2">
    <location>
        <begin position="47"/>
        <end position="93"/>
    </location>
</feature>
<feature type="region of interest" description="Disordered" evidence="1">
    <location>
        <begin position="82"/>
        <end position="118"/>
    </location>
</feature>
<accession>A0AAW1TD57</accession>
<feature type="compositionally biased region" description="Polar residues" evidence="1">
    <location>
        <begin position="89"/>
        <end position="98"/>
    </location>
</feature>
<evidence type="ECO:0000256" key="1">
    <source>
        <dbReference type="SAM" id="MobiDB-lite"/>
    </source>
</evidence>
<dbReference type="PANTHER" id="PTHR20923:SF1">
    <property type="entry name" value="G PATCH DOMAIN AND ANKYRIN REPEAT-CONTAINING PROTEIN 1"/>
    <property type="match status" value="1"/>
</dbReference>
<dbReference type="GO" id="GO:0003676">
    <property type="term" value="F:nucleic acid binding"/>
    <property type="evidence" value="ECO:0007669"/>
    <property type="project" value="InterPro"/>
</dbReference>
<protein>
    <recommendedName>
        <fullName evidence="2">G-patch domain-containing protein</fullName>
    </recommendedName>
</protein>
<dbReference type="InterPro" id="IPR039146">
    <property type="entry name" value="GPANK1"/>
</dbReference>
<dbReference type="SMART" id="SM00443">
    <property type="entry name" value="G_patch"/>
    <property type="match status" value="2"/>
</dbReference>
<name>A0AAW1TD57_9CHLO</name>
<gene>
    <name evidence="3" type="ORF">WJX84_011961</name>
</gene>
<feature type="compositionally biased region" description="Polar residues" evidence="1">
    <location>
        <begin position="198"/>
        <end position="208"/>
    </location>
</feature>
<evidence type="ECO:0000313" key="3">
    <source>
        <dbReference type="EMBL" id="KAK9866324.1"/>
    </source>
</evidence>
<sequence length="266" mass="28299">MEVSSSVGLEREFHQQHKVRLEQFNAERPQQRSGAAAEDDSTARLSGANIGFQMLQKAGWQEGEGLGTKQQGITTPLSAWHQAGRQGLGAQQPTSSLNDPGGSHQDASASATSPILHPRAIASKNVGLEMLKRAGWKEGQGLGAHEQGIMTPLRAWENAGRAGIGGSSDTASAASGGPQQPHAGRQPSHNGKPPRSGNVPSQASSKQQIGAKLRKRLRQEANEDADKAFRQTILAQFNEPSTGYSQDISPLLQKESRLTAVNPLLQ</sequence>
<feature type="region of interest" description="Disordered" evidence="1">
    <location>
        <begin position="21"/>
        <end position="42"/>
    </location>
</feature>
<dbReference type="AlphaFoldDB" id="A0AAW1TD57"/>
<dbReference type="PROSITE" id="PS50174">
    <property type="entry name" value="G_PATCH"/>
    <property type="match status" value="2"/>
</dbReference>
<evidence type="ECO:0000313" key="4">
    <source>
        <dbReference type="Proteomes" id="UP001485043"/>
    </source>
</evidence>
<reference evidence="3 4" key="1">
    <citation type="journal article" date="2024" name="Nat. Commun.">
        <title>Phylogenomics reveals the evolutionary origins of lichenization in chlorophyte algae.</title>
        <authorList>
            <person name="Puginier C."/>
            <person name="Libourel C."/>
            <person name="Otte J."/>
            <person name="Skaloud P."/>
            <person name="Haon M."/>
            <person name="Grisel S."/>
            <person name="Petersen M."/>
            <person name="Berrin J.G."/>
            <person name="Delaux P.M."/>
            <person name="Dal Grande F."/>
            <person name="Keller J."/>
        </authorList>
    </citation>
    <scope>NUCLEOTIDE SEQUENCE [LARGE SCALE GENOMIC DNA]</scope>
    <source>
        <strain evidence="3 4">SAG 2523</strain>
    </source>
</reference>
<dbReference type="Proteomes" id="UP001485043">
    <property type="component" value="Unassembled WGS sequence"/>
</dbReference>
<feature type="region of interest" description="Disordered" evidence="1">
    <location>
        <begin position="159"/>
        <end position="224"/>
    </location>
</feature>
<feature type="domain" description="G-patch" evidence="2">
    <location>
        <begin position="123"/>
        <end position="169"/>
    </location>
</feature>